<dbReference type="Gene3D" id="3.40.50.300">
    <property type="entry name" value="P-loop containing nucleotide triphosphate hydrolases"/>
    <property type="match status" value="1"/>
</dbReference>
<dbReference type="InterPro" id="IPR027417">
    <property type="entry name" value="P-loop_NTPase"/>
</dbReference>
<organism evidence="2 3">
    <name type="scientific">Faecalibacterium longum</name>
    <dbReference type="NCBI Taxonomy" id="1851428"/>
    <lineage>
        <taxon>Bacteria</taxon>
        <taxon>Bacillati</taxon>
        <taxon>Bacillota</taxon>
        <taxon>Clostridia</taxon>
        <taxon>Eubacteriales</taxon>
        <taxon>Oscillospiraceae</taxon>
        <taxon>Faecalibacterium</taxon>
    </lineage>
</organism>
<evidence type="ECO:0000259" key="1">
    <source>
        <dbReference type="Pfam" id="PF04466"/>
    </source>
</evidence>
<protein>
    <submittedName>
        <fullName evidence="2">Phage terminase large subunit</fullName>
    </submittedName>
</protein>
<dbReference type="Proteomes" id="UP001439984">
    <property type="component" value="Unassembled WGS sequence"/>
</dbReference>
<proteinExistence type="predicted"/>
<evidence type="ECO:0000313" key="3">
    <source>
        <dbReference type="Proteomes" id="UP001439984"/>
    </source>
</evidence>
<sequence length="385" mass="43843">MLITMAYCTILEKHPSRIHLIAGVSMATARLNILDCDGFGMKNYFEGRCREGVYQNRDCLYIQTLTGEKVVLVSGGGKAGDEKLIKGNTYGTAYITEVNECSEVFIQEVFDRTLSSPDRKIFHDLNPKAEGHWYYRSVLNFHEEKQKADPAYGLNYGHFTIADNMSLSDAQLRAVLATYDRKSIWYARDILGQRKAAEGLIYDMFDLSANVYTDAERPVGMQSLSTRTITVDYGTLNACTYLDTYDDGETIRIDREYRWDGRKERRQKTDEEYADDFMAFMGNTPCAVYVDPSAASFIAALRQRGVYVLDANNDVLNGIRRCSTLFSRRRLLVNASCTGLIDELGLYRWDDKAALLGVEKPVKENDHGPDAVRYYINSLPDWRFE</sequence>
<accession>A0ABV1IP63</accession>
<dbReference type="Pfam" id="PF04466">
    <property type="entry name" value="Terminase_3"/>
    <property type="match status" value="1"/>
</dbReference>
<dbReference type="EMBL" id="JBBNIB010000106">
    <property type="protein sequence ID" value="MEQ2687780.1"/>
    <property type="molecule type" value="Genomic_DNA"/>
</dbReference>
<feature type="domain" description="Phage terminase large subunit N-terminal" evidence="1">
    <location>
        <begin position="89"/>
        <end position="183"/>
    </location>
</feature>
<comment type="caution">
    <text evidence="2">The sequence shown here is derived from an EMBL/GenBank/DDBJ whole genome shotgun (WGS) entry which is preliminary data.</text>
</comment>
<reference evidence="2 3" key="1">
    <citation type="submission" date="2024-04" db="EMBL/GenBank/DDBJ databases">
        <title>Human intestinal bacterial collection.</title>
        <authorList>
            <person name="Pauvert C."/>
            <person name="Hitch T.C.A."/>
            <person name="Clavel T."/>
        </authorList>
    </citation>
    <scope>NUCLEOTIDE SEQUENCE [LARGE SCALE GENOMIC DNA]</scope>
    <source>
        <strain evidence="2 3">CLA-AA-H236</strain>
    </source>
</reference>
<keyword evidence="3" id="KW-1185">Reference proteome</keyword>
<name>A0ABV1IP63_9FIRM</name>
<gene>
    <name evidence="2" type="ORF">AAAU72_06255</name>
</gene>
<dbReference type="Gene3D" id="3.30.420.280">
    <property type="match status" value="1"/>
</dbReference>
<evidence type="ECO:0000313" key="2">
    <source>
        <dbReference type="EMBL" id="MEQ2687780.1"/>
    </source>
</evidence>
<dbReference type="InterPro" id="IPR035412">
    <property type="entry name" value="Terminase_L_N"/>
</dbReference>